<evidence type="ECO:0000313" key="2">
    <source>
        <dbReference type="EMBL" id="CAB5029484.1"/>
    </source>
</evidence>
<dbReference type="Gene3D" id="3.40.50.1820">
    <property type="entry name" value="alpha/beta hydrolase"/>
    <property type="match status" value="1"/>
</dbReference>
<sequence>MSNDHGPELWREGRGAAEAFSLLRSPLWRGHGVERGDGQPVMLIPGFLAGDRSLALMGQWLRRIGYRTHGSGISAHVGCSEETVNEIEQRVIALSERYGQPVALIGQSRGGSCARVLAVRQPDRINRVIGLGSPLVAQMEDFHMLLRIQIRALQGAQRLGAPGLIGEACERSWQAYSFGLEPTGCCSQFWSDLDEDMPARTLFASIFSRSDGVLNWRACLDPQAVHVEVNSSHCGMAVNREVYQQVGNLLQVELAGGARQRLRAVAA</sequence>
<reference evidence="1" key="1">
    <citation type="submission" date="2020-05" db="EMBL/GenBank/DDBJ databases">
        <authorList>
            <person name="Chiriac C."/>
            <person name="Salcher M."/>
            <person name="Ghai R."/>
            <person name="Kavagutti S V."/>
        </authorList>
    </citation>
    <scope>NUCLEOTIDE SEQUENCE</scope>
</reference>
<dbReference type="InterPro" id="IPR029058">
    <property type="entry name" value="AB_hydrolase_fold"/>
</dbReference>
<evidence type="ECO:0000313" key="1">
    <source>
        <dbReference type="EMBL" id="CAB4344382.1"/>
    </source>
</evidence>
<dbReference type="SUPFAM" id="SSF53474">
    <property type="entry name" value="alpha/beta-Hydrolases"/>
    <property type="match status" value="1"/>
</dbReference>
<dbReference type="AlphaFoldDB" id="A0A6J5ZSN1"/>
<proteinExistence type="predicted"/>
<organism evidence="1">
    <name type="scientific">freshwater metagenome</name>
    <dbReference type="NCBI Taxonomy" id="449393"/>
    <lineage>
        <taxon>unclassified sequences</taxon>
        <taxon>metagenomes</taxon>
        <taxon>ecological metagenomes</taxon>
    </lineage>
</organism>
<dbReference type="EMBL" id="CAFBPX010000017">
    <property type="protein sequence ID" value="CAB5029484.1"/>
    <property type="molecule type" value="Genomic_DNA"/>
</dbReference>
<accession>A0A6J5ZSN1</accession>
<gene>
    <name evidence="1" type="ORF">UFOPK3522_00947</name>
    <name evidence="2" type="ORF">UFOPK4175_00177</name>
</gene>
<name>A0A6J5ZSN1_9ZZZZ</name>
<dbReference type="EMBL" id="CAESAO010000076">
    <property type="protein sequence ID" value="CAB4344382.1"/>
    <property type="molecule type" value="Genomic_DNA"/>
</dbReference>
<protein>
    <submittedName>
        <fullName evidence="1">Unannotated protein</fullName>
    </submittedName>
</protein>